<dbReference type="Pfam" id="PF03734">
    <property type="entry name" value="YkuD"/>
    <property type="match status" value="1"/>
</dbReference>
<organism evidence="10 11">
    <name type="scientific">Oribacterium sinus</name>
    <dbReference type="NCBI Taxonomy" id="237576"/>
    <lineage>
        <taxon>Bacteria</taxon>
        <taxon>Bacillati</taxon>
        <taxon>Bacillota</taxon>
        <taxon>Clostridia</taxon>
        <taxon>Lachnospirales</taxon>
        <taxon>Lachnospiraceae</taxon>
        <taxon>Oribacterium</taxon>
    </lineage>
</organism>
<keyword evidence="8" id="KW-0732">Signal</keyword>
<keyword evidence="3 6" id="KW-0133">Cell shape</keyword>
<dbReference type="GO" id="GO:0071972">
    <property type="term" value="F:peptidoglycan L,D-transpeptidase activity"/>
    <property type="evidence" value="ECO:0007669"/>
    <property type="project" value="TreeGrafter"/>
</dbReference>
<dbReference type="PROSITE" id="PS52029">
    <property type="entry name" value="LD_TPASE"/>
    <property type="match status" value="1"/>
</dbReference>
<dbReference type="EMBL" id="JABZRA010000140">
    <property type="protein sequence ID" value="MBF1273404.1"/>
    <property type="molecule type" value="Genomic_DNA"/>
</dbReference>
<proteinExistence type="predicted"/>
<comment type="caution">
    <text evidence="10">The sequence shown here is derived from an EMBL/GenBank/DDBJ whole genome shotgun (WGS) entry which is preliminary data.</text>
</comment>
<dbReference type="CDD" id="cd16913">
    <property type="entry name" value="YkuD_like"/>
    <property type="match status" value="1"/>
</dbReference>
<dbReference type="Gene3D" id="2.10.270.10">
    <property type="entry name" value="Cholin Binding"/>
    <property type="match status" value="1"/>
</dbReference>
<dbReference type="GO" id="GO:0018104">
    <property type="term" value="P:peptidoglycan-protein cross-linking"/>
    <property type="evidence" value="ECO:0007669"/>
    <property type="project" value="TreeGrafter"/>
</dbReference>
<evidence type="ECO:0000256" key="5">
    <source>
        <dbReference type="ARBA" id="ARBA00023316"/>
    </source>
</evidence>
<keyword evidence="2" id="KW-0808">Transferase</keyword>
<dbReference type="Proteomes" id="UP000775770">
    <property type="component" value="Unassembled WGS sequence"/>
</dbReference>
<feature type="signal peptide" evidence="8">
    <location>
        <begin position="1"/>
        <end position="26"/>
    </location>
</feature>
<feature type="compositionally biased region" description="Polar residues" evidence="7">
    <location>
        <begin position="54"/>
        <end position="71"/>
    </location>
</feature>
<dbReference type="GO" id="GO:0008360">
    <property type="term" value="P:regulation of cell shape"/>
    <property type="evidence" value="ECO:0007669"/>
    <property type="project" value="UniProtKB-UniRule"/>
</dbReference>
<feature type="active site" description="Nucleophile" evidence="6">
    <location>
        <position position="451"/>
    </location>
</feature>
<dbReference type="PANTHER" id="PTHR30582">
    <property type="entry name" value="L,D-TRANSPEPTIDASE"/>
    <property type="match status" value="1"/>
</dbReference>
<dbReference type="SUPFAM" id="SSF69360">
    <property type="entry name" value="Cell wall binding repeat"/>
    <property type="match status" value="1"/>
</dbReference>
<feature type="domain" description="L,D-TPase catalytic" evidence="9">
    <location>
        <begin position="351"/>
        <end position="475"/>
    </location>
</feature>
<gene>
    <name evidence="10" type="ORF">HXM90_08340</name>
</gene>
<evidence type="ECO:0000313" key="10">
    <source>
        <dbReference type="EMBL" id="MBF1273404.1"/>
    </source>
</evidence>
<comment type="pathway">
    <text evidence="1 6">Cell wall biogenesis; peptidoglycan biosynthesis.</text>
</comment>
<dbReference type="GO" id="GO:0016740">
    <property type="term" value="F:transferase activity"/>
    <property type="evidence" value="ECO:0007669"/>
    <property type="project" value="UniProtKB-KW"/>
</dbReference>
<evidence type="ECO:0000256" key="8">
    <source>
        <dbReference type="SAM" id="SignalP"/>
    </source>
</evidence>
<evidence type="ECO:0000256" key="1">
    <source>
        <dbReference type="ARBA" id="ARBA00004752"/>
    </source>
</evidence>
<dbReference type="InterPro" id="IPR050979">
    <property type="entry name" value="LD-transpeptidase"/>
</dbReference>
<evidence type="ECO:0000256" key="6">
    <source>
        <dbReference type="PROSITE-ProRule" id="PRU01373"/>
    </source>
</evidence>
<dbReference type="RefSeq" id="WP_304072826.1">
    <property type="nucleotide sequence ID" value="NZ_JABZRA010000140.1"/>
</dbReference>
<feature type="chain" id="PRO_5037080926" evidence="8">
    <location>
        <begin position="27"/>
        <end position="538"/>
    </location>
</feature>
<evidence type="ECO:0000256" key="4">
    <source>
        <dbReference type="ARBA" id="ARBA00022984"/>
    </source>
</evidence>
<dbReference type="SUPFAM" id="SSF141523">
    <property type="entry name" value="L,D-transpeptidase catalytic domain-like"/>
    <property type="match status" value="1"/>
</dbReference>
<dbReference type="InterPro" id="IPR038063">
    <property type="entry name" value="Transpep_catalytic_dom"/>
</dbReference>
<sequence length="538" mass="59734">MNQAKKFAAILTLMSISATQPFLALANPVEGTENTAIVYTEENAPSLPQGPVEGNSTGTPANAVESTAQGSTAISIESPSISVQNSSGENNATVQESAPLEKTELTVDAIRPFMTTDHAGDMAADPVLNLVPLATYYIYNSAGERIDYGYSQDNQSFTFSPNGFQRIMLEHQNVGRWYYRTYSPSSSWGPWAASGETTPDKGTVTAIMLRVKGYTHTMGEIYYRAVLSDGTVTDWAKSGEACGSFSGDKYIVGLKIALWKNGVEFSGKRGKALDSAYQEGLYFENGEPKYQTADNSPYTGYAFDPDSNQYYFENGVAQRGWKVVNGYRIYLNEQGIALKDLEPIMGKQAAYSIRINKETRTLYVMTKDEEGKFTIPYKTMMCSVGPDTPLGTFKIYQKYRWHFMHKDCYTQFLSRFYKGFLIHSLLYEKADPHSFDAINYNFIDQAISGGCIRLRAIDSQWVYENCKNGTPVNVYSDAWDKGPIEKDAIMQAIPREQNYDPTDPVVAGKQSAEDAKSVADSKKEVAKEAEENIIEPNA</sequence>
<dbReference type="InterPro" id="IPR005490">
    <property type="entry name" value="LD_TPept_cat_dom"/>
</dbReference>
<dbReference type="PANTHER" id="PTHR30582:SF2">
    <property type="entry name" value="L,D-TRANSPEPTIDASE YCIB-RELATED"/>
    <property type="match status" value="1"/>
</dbReference>
<keyword evidence="4 6" id="KW-0573">Peptidoglycan synthesis</keyword>
<accession>A0A930GWN2</accession>
<name>A0A930GWN2_9FIRM</name>
<protein>
    <submittedName>
        <fullName evidence="10">L,D-transpeptidase</fullName>
    </submittedName>
</protein>
<evidence type="ECO:0000256" key="7">
    <source>
        <dbReference type="SAM" id="MobiDB-lite"/>
    </source>
</evidence>
<evidence type="ECO:0000259" key="9">
    <source>
        <dbReference type="PROSITE" id="PS52029"/>
    </source>
</evidence>
<feature type="active site" description="Proton donor/acceptor" evidence="6">
    <location>
        <position position="423"/>
    </location>
</feature>
<dbReference type="AlphaFoldDB" id="A0A930GWN2"/>
<reference evidence="10" key="1">
    <citation type="submission" date="2020-04" db="EMBL/GenBank/DDBJ databases">
        <title>Deep metagenomics examines the oral microbiome during advanced dental caries in children, revealing novel taxa and co-occurrences with host molecules.</title>
        <authorList>
            <person name="Baker J.L."/>
            <person name="Morton J.T."/>
            <person name="Dinis M."/>
            <person name="Alvarez R."/>
            <person name="Tran N.C."/>
            <person name="Knight R."/>
            <person name="Edlund A."/>
        </authorList>
    </citation>
    <scope>NUCLEOTIDE SEQUENCE</scope>
    <source>
        <strain evidence="10">JCVI_38_bin.19</strain>
    </source>
</reference>
<evidence type="ECO:0000256" key="2">
    <source>
        <dbReference type="ARBA" id="ARBA00022679"/>
    </source>
</evidence>
<dbReference type="Gene3D" id="2.40.440.10">
    <property type="entry name" value="L,D-transpeptidase catalytic domain-like"/>
    <property type="match status" value="1"/>
</dbReference>
<feature type="region of interest" description="Disordered" evidence="7">
    <location>
        <begin position="43"/>
        <end position="71"/>
    </location>
</feature>
<feature type="compositionally biased region" description="Basic and acidic residues" evidence="7">
    <location>
        <begin position="511"/>
        <end position="530"/>
    </location>
</feature>
<dbReference type="GO" id="GO:0071555">
    <property type="term" value="P:cell wall organization"/>
    <property type="evidence" value="ECO:0007669"/>
    <property type="project" value="UniProtKB-UniRule"/>
</dbReference>
<evidence type="ECO:0000313" key="11">
    <source>
        <dbReference type="Proteomes" id="UP000775770"/>
    </source>
</evidence>
<evidence type="ECO:0000256" key="3">
    <source>
        <dbReference type="ARBA" id="ARBA00022960"/>
    </source>
</evidence>
<feature type="region of interest" description="Disordered" evidence="7">
    <location>
        <begin position="496"/>
        <end position="538"/>
    </location>
</feature>
<keyword evidence="5 6" id="KW-0961">Cell wall biogenesis/degradation</keyword>
<dbReference type="GO" id="GO:0005576">
    <property type="term" value="C:extracellular region"/>
    <property type="evidence" value="ECO:0007669"/>
    <property type="project" value="TreeGrafter"/>
</dbReference>